<evidence type="ECO:0000256" key="1">
    <source>
        <dbReference type="SAM" id="MobiDB-lite"/>
    </source>
</evidence>
<protein>
    <recommendedName>
        <fullName evidence="4">C3H1-type domain-containing protein</fullName>
    </recommendedName>
</protein>
<organism evidence="2 3">
    <name type="scientific">Symbiodinium natans</name>
    <dbReference type="NCBI Taxonomy" id="878477"/>
    <lineage>
        <taxon>Eukaryota</taxon>
        <taxon>Sar</taxon>
        <taxon>Alveolata</taxon>
        <taxon>Dinophyceae</taxon>
        <taxon>Suessiales</taxon>
        <taxon>Symbiodiniaceae</taxon>
        <taxon>Symbiodinium</taxon>
    </lineage>
</organism>
<dbReference type="Proteomes" id="UP000604046">
    <property type="component" value="Unassembled WGS sequence"/>
</dbReference>
<dbReference type="AlphaFoldDB" id="A0A812LDA6"/>
<feature type="compositionally biased region" description="Basic and acidic residues" evidence="1">
    <location>
        <begin position="311"/>
        <end position="323"/>
    </location>
</feature>
<keyword evidence="3" id="KW-1185">Reference proteome</keyword>
<gene>
    <name evidence="2" type="ORF">SNAT2548_LOCUS10999</name>
</gene>
<feature type="region of interest" description="Disordered" evidence="1">
    <location>
        <begin position="298"/>
        <end position="343"/>
    </location>
</feature>
<name>A0A812LDA6_9DINO</name>
<evidence type="ECO:0000313" key="2">
    <source>
        <dbReference type="EMBL" id="CAE7241873.1"/>
    </source>
</evidence>
<sequence length="397" mass="43664">MSSLIESEHHFNQRCAEVGLTPTTINALNRLDLKSLARLGYSVGQPGQPLPEATLASWLESNFGHATVGEHSALKRLIFEGQTLILAELKEQVTHPDRQTAKPVPAAERQRRMEILKARLVGLHVSESLEPGHALLDLAAKMEQENQIQFIPPEKCVSRLHEVMNVKTPTKIVELEASRLVVKEESAGLEQPASSALQLQDALRRRGLALVFAQSCSWGSYEKYVCKLFGHLARDPPPGMARCSVSQLAEADRQCWVRLIQMGISPRKRPDGTYPLDEELAKVLESYEVSFTLQPRLAKDAPSKRSGRGSGSDKKRQHVDNHTGHGKQKFLKPGGGKGAGREPRLPKEFVAAGAVGTTPDGSEICFGYSLNKCTAKDCKRAHVCAKCFGAHPLKEHK</sequence>
<proteinExistence type="predicted"/>
<dbReference type="OrthoDB" id="440735at2759"/>
<dbReference type="EMBL" id="CAJNDS010000956">
    <property type="protein sequence ID" value="CAE7241873.1"/>
    <property type="molecule type" value="Genomic_DNA"/>
</dbReference>
<evidence type="ECO:0008006" key="4">
    <source>
        <dbReference type="Google" id="ProtNLM"/>
    </source>
</evidence>
<accession>A0A812LDA6</accession>
<reference evidence="2" key="1">
    <citation type="submission" date="2021-02" db="EMBL/GenBank/DDBJ databases">
        <authorList>
            <person name="Dougan E. K."/>
            <person name="Rhodes N."/>
            <person name="Thang M."/>
            <person name="Chan C."/>
        </authorList>
    </citation>
    <scope>NUCLEOTIDE SEQUENCE</scope>
</reference>
<evidence type="ECO:0000313" key="3">
    <source>
        <dbReference type="Proteomes" id="UP000604046"/>
    </source>
</evidence>
<comment type="caution">
    <text evidence="2">The sequence shown here is derived from an EMBL/GenBank/DDBJ whole genome shotgun (WGS) entry which is preliminary data.</text>
</comment>